<evidence type="ECO:0000313" key="3">
    <source>
        <dbReference type="Proteomes" id="UP000676325"/>
    </source>
</evidence>
<feature type="region of interest" description="Disordered" evidence="1">
    <location>
        <begin position="338"/>
        <end position="360"/>
    </location>
</feature>
<evidence type="ECO:0000313" key="2">
    <source>
        <dbReference type="EMBL" id="MBR7830631.1"/>
    </source>
</evidence>
<dbReference type="InterPro" id="IPR036465">
    <property type="entry name" value="vWFA_dom_sf"/>
</dbReference>
<proteinExistence type="predicted"/>
<accession>A0A941EG03</accession>
<dbReference type="Proteomes" id="UP000676325">
    <property type="component" value="Unassembled WGS sequence"/>
</dbReference>
<feature type="region of interest" description="Disordered" evidence="1">
    <location>
        <begin position="259"/>
        <end position="326"/>
    </location>
</feature>
<gene>
    <name evidence="2" type="ORF">KDK95_30295</name>
</gene>
<dbReference type="EMBL" id="JAGSOH010000144">
    <property type="protein sequence ID" value="MBR7830631.1"/>
    <property type="molecule type" value="Genomic_DNA"/>
</dbReference>
<sequence>MEVTVETMAHIEYGEPAPATPPKKTTRKRLAEADAWLRVGAGLSAEIGLIADRPDLAVEVRLGGTRVGAAAAFYPDQALIEIGAKAFGKIDPDTIDPDDPFDRERYLPAWGALTHEGAHARHSKWVTPVKARGTALGEAAAMLEESRAEARLIAARPGDVRYLRACVADLVMADFPATLPDEPWAAAHAAGLIMARVDAGILERRTVWPVEREARRVLGRDTYSELQRIWKKASTIGDEDAEGMLTLAAAWCKALGADAAEPAPGSGDGEEATAGEGAGGAGESAPKPKGKIAAAVRRATRKIARDAAAEGPEIPVSAKGEERKHREKVLAISRRVFPATSPDEEAGGKRGPSPVLGNRIPAEPERAAAARLGRALRKAAVRERIETRTTSVAPPGRLNLRAAITREAQRAAGSIPTAEPWSATHRRHAPNPPLKVGIAVDVSGSMSAATGPVASAAWILSHAARYAGPDNASATVAFGEQVTAITRPGKPPAQVPQFRAACSTERVSEAIDALDGILDLSSPGAARLLVIVSDGMFVGYGETDGARARVARLTKAGCAVLWLDLFGGYSDVPPGATRVTLTRPAEAADAIGKAAVTALAAAR</sequence>
<dbReference type="SUPFAM" id="SSF53300">
    <property type="entry name" value="vWA-like"/>
    <property type="match status" value="1"/>
</dbReference>
<feature type="region of interest" description="Disordered" evidence="1">
    <location>
        <begin position="411"/>
        <end position="432"/>
    </location>
</feature>
<protein>
    <submittedName>
        <fullName evidence="2">VWA domain-containing protein</fullName>
    </submittedName>
</protein>
<organism evidence="2 3">
    <name type="scientific">Actinospica acidithermotolerans</name>
    <dbReference type="NCBI Taxonomy" id="2828514"/>
    <lineage>
        <taxon>Bacteria</taxon>
        <taxon>Bacillati</taxon>
        <taxon>Actinomycetota</taxon>
        <taxon>Actinomycetes</taxon>
        <taxon>Catenulisporales</taxon>
        <taxon>Actinospicaceae</taxon>
        <taxon>Actinospica</taxon>
    </lineage>
</organism>
<dbReference type="AlphaFoldDB" id="A0A941EG03"/>
<dbReference type="InterPro" id="IPR008912">
    <property type="entry name" value="Uncharacterised_CoxE"/>
</dbReference>
<evidence type="ECO:0000256" key="1">
    <source>
        <dbReference type="SAM" id="MobiDB-lite"/>
    </source>
</evidence>
<reference evidence="2" key="1">
    <citation type="submission" date="2021-04" db="EMBL/GenBank/DDBJ databases">
        <title>Genome based classification of Actinospica acidithermotolerans sp. nov., an actinobacterium isolated from an Indonesian hot spring.</title>
        <authorList>
            <person name="Kusuma A.B."/>
            <person name="Putra K.E."/>
            <person name="Nafisah S."/>
            <person name="Loh J."/>
            <person name="Nouioui I."/>
            <person name="Goodfellow M."/>
        </authorList>
    </citation>
    <scope>NUCLEOTIDE SEQUENCE</scope>
    <source>
        <strain evidence="2">MGRD01-02</strain>
    </source>
</reference>
<dbReference type="RefSeq" id="WP_212521755.1">
    <property type="nucleotide sequence ID" value="NZ_JAGSOH010000144.1"/>
</dbReference>
<dbReference type="Pfam" id="PF05762">
    <property type="entry name" value="VWA_CoxE"/>
    <property type="match status" value="1"/>
</dbReference>
<comment type="caution">
    <text evidence="2">The sequence shown here is derived from an EMBL/GenBank/DDBJ whole genome shotgun (WGS) entry which is preliminary data.</text>
</comment>
<keyword evidence="3" id="KW-1185">Reference proteome</keyword>
<name>A0A941EG03_9ACTN</name>